<evidence type="ECO:0000256" key="8">
    <source>
        <dbReference type="SAM" id="Phobius"/>
    </source>
</evidence>
<evidence type="ECO:0000256" key="1">
    <source>
        <dbReference type="ARBA" id="ARBA00004173"/>
    </source>
</evidence>
<evidence type="ECO:0000256" key="7">
    <source>
        <dbReference type="SAM" id="MobiDB-lite"/>
    </source>
</evidence>
<dbReference type="Pfam" id="PF08293">
    <property type="entry name" value="MRP-S33"/>
    <property type="match status" value="1"/>
</dbReference>
<gene>
    <name evidence="9" type="ORF">PPROV_000934300</name>
</gene>
<reference evidence="9" key="1">
    <citation type="submission" date="2020-10" db="EMBL/GenBank/DDBJ databases">
        <title>Unveiling of a novel bifunctional photoreceptor, Dualchrome1, isolated from a cosmopolitan green alga.</title>
        <authorList>
            <person name="Suzuki S."/>
            <person name="Kawachi M."/>
        </authorList>
    </citation>
    <scope>NUCLEOTIDE SEQUENCE</scope>
    <source>
        <strain evidence="9">NIES 2893</strain>
    </source>
</reference>
<comment type="subcellular location">
    <subcellularLocation>
        <location evidence="1">Mitochondrion</location>
    </subcellularLocation>
</comment>
<dbReference type="PANTHER" id="PTHR13362">
    <property type="entry name" value="MITOCHONDRIAL RIBOSOMAL PROTEIN S33"/>
    <property type="match status" value="1"/>
</dbReference>
<keyword evidence="8" id="KW-0472">Membrane</keyword>
<proteinExistence type="inferred from homology"/>
<keyword evidence="3" id="KW-0689">Ribosomal protein</keyword>
<dbReference type="AlphaFoldDB" id="A0A830HU25"/>
<dbReference type="PANTHER" id="PTHR13362:SF2">
    <property type="entry name" value="SMALL RIBOSOMAL SUBUNIT PROTEIN MS33"/>
    <property type="match status" value="1"/>
</dbReference>
<sequence>MAKSSLASSLASSSSSLWRGLVGGAGLVGAGAGGISLLGIGLGNRSLIGGSSRFSSVDSVHRAASWFSSSTPFSTSAESAASDHHSRLEGGAFTSRVKGKAHTLFEREFLDKYPDTSPELIQQAEARVFGNFINETQLRTGRKVVKGYLKYQHYYDSQAFPDLVKYSKHPMYRDPLTSFDEEQREDRRRRGKVKPKKGEGKRAQMTTKGGKGR</sequence>
<evidence type="ECO:0000256" key="3">
    <source>
        <dbReference type="ARBA" id="ARBA00022980"/>
    </source>
</evidence>
<name>A0A830HU25_9CHLO</name>
<comment type="similarity">
    <text evidence="2">Belongs to the mitochondrion-specific ribosomal protein mS33 family.</text>
</comment>
<organism evidence="9 10">
    <name type="scientific">Pycnococcus provasolii</name>
    <dbReference type="NCBI Taxonomy" id="41880"/>
    <lineage>
        <taxon>Eukaryota</taxon>
        <taxon>Viridiplantae</taxon>
        <taxon>Chlorophyta</taxon>
        <taxon>Pseudoscourfieldiophyceae</taxon>
        <taxon>Pseudoscourfieldiales</taxon>
        <taxon>Pycnococcaceae</taxon>
        <taxon>Pycnococcus</taxon>
    </lineage>
</organism>
<feature type="region of interest" description="Disordered" evidence="7">
    <location>
        <begin position="174"/>
        <end position="213"/>
    </location>
</feature>
<protein>
    <recommendedName>
        <fullName evidence="6">Small ribosomal subunit protein mS33</fullName>
    </recommendedName>
</protein>
<evidence type="ECO:0000256" key="4">
    <source>
        <dbReference type="ARBA" id="ARBA00023128"/>
    </source>
</evidence>
<keyword evidence="5" id="KW-0687">Ribonucleoprotein</keyword>
<dbReference type="GO" id="GO:0005739">
    <property type="term" value="C:mitochondrion"/>
    <property type="evidence" value="ECO:0007669"/>
    <property type="project" value="UniProtKB-SubCell"/>
</dbReference>
<evidence type="ECO:0000313" key="9">
    <source>
        <dbReference type="EMBL" id="GHP10612.1"/>
    </source>
</evidence>
<evidence type="ECO:0000313" key="10">
    <source>
        <dbReference type="Proteomes" id="UP000660262"/>
    </source>
</evidence>
<evidence type="ECO:0000256" key="6">
    <source>
        <dbReference type="ARBA" id="ARBA00035132"/>
    </source>
</evidence>
<keyword evidence="8" id="KW-1133">Transmembrane helix</keyword>
<accession>A0A830HU25</accession>
<keyword evidence="8" id="KW-0812">Transmembrane</keyword>
<evidence type="ECO:0000256" key="5">
    <source>
        <dbReference type="ARBA" id="ARBA00023274"/>
    </source>
</evidence>
<dbReference type="GO" id="GO:0005840">
    <property type="term" value="C:ribosome"/>
    <property type="evidence" value="ECO:0007669"/>
    <property type="project" value="UniProtKB-KW"/>
</dbReference>
<feature type="transmembrane region" description="Helical" evidence="8">
    <location>
        <begin position="20"/>
        <end position="43"/>
    </location>
</feature>
<dbReference type="EMBL" id="BNJQ01000030">
    <property type="protein sequence ID" value="GHP10612.1"/>
    <property type="molecule type" value="Genomic_DNA"/>
</dbReference>
<keyword evidence="10" id="KW-1185">Reference proteome</keyword>
<dbReference type="Proteomes" id="UP000660262">
    <property type="component" value="Unassembled WGS sequence"/>
</dbReference>
<keyword evidence="4" id="KW-0496">Mitochondrion</keyword>
<dbReference type="GO" id="GO:1990904">
    <property type="term" value="C:ribonucleoprotein complex"/>
    <property type="evidence" value="ECO:0007669"/>
    <property type="project" value="UniProtKB-KW"/>
</dbReference>
<comment type="caution">
    <text evidence="9">The sequence shown here is derived from an EMBL/GenBank/DDBJ whole genome shotgun (WGS) entry which is preliminary data.</text>
</comment>
<evidence type="ECO:0000256" key="2">
    <source>
        <dbReference type="ARBA" id="ARBA00008970"/>
    </source>
</evidence>
<dbReference type="InterPro" id="IPR013219">
    <property type="entry name" value="Ribosomal_mS33"/>
</dbReference>